<keyword evidence="1" id="KW-0175">Coiled coil</keyword>
<sequence>MGLGSTAKKIQGLSERAEAMYKQVQKLQERIISLEEEMDDTHDTVNRIDHQLTEQRALLLAIAEEQGIDGEEILAQAAIDEAELEDADDESEATDGESASADGGETTAE</sequence>
<dbReference type="KEGG" id="hxa:Halxa_2900"/>
<protein>
    <submittedName>
        <fullName evidence="3">Uncharacterized protein</fullName>
    </submittedName>
</protein>
<dbReference type="GeneID" id="10797853"/>
<dbReference type="eggNOG" id="arCOG04649">
    <property type="taxonomic scope" value="Archaea"/>
</dbReference>
<dbReference type="STRING" id="797210.Halxa_2900"/>
<dbReference type="InterPro" id="IPR043816">
    <property type="entry name" value="DUF5798"/>
</dbReference>
<dbReference type="HOGENOM" id="CLU_154325_1_0_2"/>
<gene>
    <name evidence="3" type="ordered locus">Halxa_2900</name>
</gene>
<proteinExistence type="predicted"/>
<reference evidence="3 4" key="1">
    <citation type="journal article" date="2012" name="Stand. Genomic Sci.">
        <title>Complete genome sequence of Halopiger xanaduensis type strain (SH-6(T)).</title>
        <authorList>
            <person name="Anderson I."/>
            <person name="Tindall B.J."/>
            <person name="Rohde M."/>
            <person name="Lucas S."/>
            <person name="Han J."/>
            <person name="Lapidus A."/>
            <person name="Cheng J.F."/>
            <person name="Goodwin L."/>
            <person name="Pitluck S."/>
            <person name="Peters L."/>
            <person name="Pati A."/>
            <person name="Mikhailova N."/>
            <person name="Pagani I."/>
            <person name="Teshima H."/>
            <person name="Han C."/>
            <person name="Tapia R."/>
            <person name="Land M."/>
            <person name="Woyke T."/>
            <person name="Klenk H.P."/>
            <person name="Kyrpides N."/>
            <person name="Ivanova N."/>
        </authorList>
    </citation>
    <scope>NUCLEOTIDE SEQUENCE [LARGE SCALE GENOMIC DNA]</scope>
    <source>
        <strain evidence="4">DSM 18323 / JCM 14033 / SH-6</strain>
    </source>
</reference>
<dbReference type="OrthoDB" id="204612at2157"/>
<accession>F8D4P7</accession>
<dbReference type="Pfam" id="PF19111">
    <property type="entry name" value="DUF5798"/>
    <property type="match status" value="1"/>
</dbReference>
<evidence type="ECO:0000313" key="4">
    <source>
        <dbReference type="Proteomes" id="UP000006794"/>
    </source>
</evidence>
<evidence type="ECO:0000256" key="1">
    <source>
        <dbReference type="SAM" id="Coils"/>
    </source>
</evidence>
<dbReference type="RefSeq" id="WP_013880406.1">
    <property type="nucleotide sequence ID" value="NC_015666.1"/>
</dbReference>
<feature type="compositionally biased region" description="Acidic residues" evidence="2">
    <location>
        <begin position="81"/>
        <end position="95"/>
    </location>
</feature>
<feature type="region of interest" description="Disordered" evidence="2">
    <location>
        <begin position="81"/>
        <end position="109"/>
    </location>
</feature>
<evidence type="ECO:0000256" key="2">
    <source>
        <dbReference type="SAM" id="MobiDB-lite"/>
    </source>
</evidence>
<dbReference type="Proteomes" id="UP000006794">
    <property type="component" value="Chromosome"/>
</dbReference>
<evidence type="ECO:0000313" key="3">
    <source>
        <dbReference type="EMBL" id="AEH37516.1"/>
    </source>
</evidence>
<dbReference type="AlphaFoldDB" id="F8D4P7"/>
<name>F8D4P7_HALXS</name>
<organism evidence="3 4">
    <name type="scientific">Halopiger xanaduensis (strain DSM 18323 / JCM 14033 / SH-6)</name>
    <dbReference type="NCBI Taxonomy" id="797210"/>
    <lineage>
        <taxon>Archaea</taxon>
        <taxon>Methanobacteriati</taxon>
        <taxon>Methanobacteriota</taxon>
        <taxon>Stenosarchaea group</taxon>
        <taxon>Halobacteria</taxon>
        <taxon>Halobacteriales</taxon>
        <taxon>Natrialbaceae</taxon>
        <taxon>Halopiger</taxon>
    </lineage>
</organism>
<keyword evidence="4" id="KW-1185">Reference proteome</keyword>
<dbReference type="EMBL" id="CP002839">
    <property type="protein sequence ID" value="AEH37516.1"/>
    <property type="molecule type" value="Genomic_DNA"/>
</dbReference>
<feature type="coiled-coil region" evidence="1">
    <location>
        <begin position="10"/>
        <end position="44"/>
    </location>
</feature>